<sequence length="36" mass="3836">MAVTPDSQTLVSGSEDQSLKVWNLQCGVRGSDALRS</sequence>
<evidence type="ECO:0000313" key="1">
    <source>
        <dbReference type="EMBL" id="XPM67355.1"/>
    </source>
</evidence>
<reference evidence="1 2" key="1">
    <citation type="journal article" date="2016" name="Genome Announc.">
        <title>Draft Genome Sequence of the Thermotolerant Cyanobacterium Desertifilum sp. IPPAS B-1220.</title>
        <authorList>
            <person name="Mironov K.S."/>
            <person name="Sinetova M.A."/>
            <person name="Bolatkhan K."/>
            <person name="Zayadan B.K."/>
            <person name="Ustinova V.V."/>
            <person name="Kupriyanova E.V."/>
            <person name="Skrypnik A.N."/>
            <person name="Gogoleva N.E."/>
            <person name="Gogolev Y.V."/>
            <person name="Los D.A."/>
        </authorList>
    </citation>
    <scope>NUCLEOTIDE SEQUENCE [LARGE SCALE GENOMIC DNA]</scope>
    <source>
        <strain evidence="1 2">IPPAS B-1220</strain>
    </source>
</reference>
<accession>A0ACD5H252</accession>
<name>A0ACD5H252_9CYAN</name>
<proteinExistence type="predicted"/>
<keyword evidence="2" id="KW-1185">Reference proteome</keyword>
<dbReference type="EMBL" id="CP182909">
    <property type="protein sequence ID" value="XPM67355.1"/>
    <property type="molecule type" value="Genomic_DNA"/>
</dbReference>
<organism evidence="1 2">
    <name type="scientific">Desertifilum tharense IPPAS B-1220</name>
    <dbReference type="NCBI Taxonomy" id="1781255"/>
    <lineage>
        <taxon>Bacteria</taxon>
        <taxon>Bacillati</taxon>
        <taxon>Cyanobacteriota</taxon>
        <taxon>Cyanophyceae</taxon>
        <taxon>Desertifilales</taxon>
        <taxon>Desertifilaceae</taxon>
        <taxon>Desertifilum</taxon>
    </lineage>
</organism>
<evidence type="ECO:0000313" key="2">
    <source>
        <dbReference type="Proteomes" id="UP000095472"/>
    </source>
</evidence>
<protein>
    <submittedName>
        <fullName evidence="1">Uncharacterized protein</fullName>
    </submittedName>
</protein>
<gene>
    <name evidence="1" type="ORF">BH720_033290</name>
</gene>
<dbReference type="Proteomes" id="UP000095472">
    <property type="component" value="Chromosome"/>
</dbReference>